<evidence type="ECO:0000313" key="9">
    <source>
        <dbReference type="EMBL" id="SMB92319.1"/>
    </source>
</evidence>
<reference evidence="9 10" key="1">
    <citation type="submission" date="2017-04" db="EMBL/GenBank/DDBJ databases">
        <authorList>
            <person name="Afonso C.L."/>
            <person name="Miller P.J."/>
            <person name="Scott M.A."/>
            <person name="Spackman E."/>
            <person name="Goraichik I."/>
            <person name="Dimitrov K.M."/>
            <person name="Suarez D.L."/>
            <person name="Swayne D.E."/>
        </authorList>
    </citation>
    <scope>NUCLEOTIDE SEQUENCE [LARGE SCALE GENOMIC DNA]</scope>
    <source>
        <strain evidence="9 10">DSM 11270</strain>
    </source>
</reference>
<keyword evidence="5" id="KW-0378">Hydrolase</keyword>
<keyword evidence="7" id="KW-0170">Cobalt</keyword>
<dbReference type="EMBL" id="FWWT01000020">
    <property type="protein sequence ID" value="SMB92319.1"/>
    <property type="molecule type" value="Genomic_DNA"/>
</dbReference>
<dbReference type="InterPro" id="IPR011650">
    <property type="entry name" value="Peptidase_M20_dimer"/>
</dbReference>
<keyword evidence="6" id="KW-0862">Zinc</keyword>
<name>A0A1W1VFY8_DESTI</name>
<dbReference type="CDD" id="cd08659">
    <property type="entry name" value="M20_ArgE_DapE-like"/>
    <property type="match status" value="1"/>
</dbReference>
<feature type="domain" description="Peptidase M20 dimerisation" evidence="8">
    <location>
        <begin position="189"/>
        <end position="289"/>
    </location>
</feature>
<proteinExistence type="inferred from homology"/>
<evidence type="ECO:0000259" key="8">
    <source>
        <dbReference type="Pfam" id="PF07687"/>
    </source>
</evidence>
<evidence type="ECO:0000256" key="6">
    <source>
        <dbReference type="ARBA" id="ARBA00022833"/>
    </source>
</evidence>
<dbReference type="GO" id="GO:0016787">
    <property type="term" value="F:hydrolase activity"/>
    <property type="evidence" value="ECO:0007669"/>
    <property type="project" value="UniProtKB-KW"/>
</dbReference>
<protein>
    <submittedName>
        <fullName evidence="9">Succinyl-diaminopimelate desuccinylase</fullName>
    </submittedName>
</protein>
<dbReference type="NCBIfam" id="TIGR01910">
    <property type="entry name" value="DapE-ArgE"/>
    <property type="match status" value="1"/>
</dbReference>
<dbReference type="AlphaFoldDB" id="A0A1W1VFY8"/>
<dbReference type="OrthoDB" id="9792335at2"/>
<keyword evidence="10" id="KW-1185">Reference proteome</keyword>
<dbReference type="PANTHER" id="PTHR43808">
    <property type="entry name" value="ACETYLORNITHINE DEACETYLASE"/>
    <property type="match status" value="1"/>
</dbReference>
<dbReference type="PANTHER" id="PTHR43808:SF32">
    <property type="entry name" value="ARGE_DAPE-RELATED DEACYLASE"/>
    <property type="match status" value="1"/>
</dbReference>
<dbReference type="GO" id="GO:0046872">
    <property type="term" value="F:metal ion binding"/>
    <property type="evidence" value="ECO:0007669"/>
    <property type="project" value="UniProtKB-KW"/>
</dbReference>
<comment type="similarity">
    <text evidence="3">Belongs to the peptidase M20A family.</text>
</comment>
<dbReference type="Pfam" id="PF01546">
    <property type="entry name" value="Peptidase_M20"/>
    <property type="match status" value="1"/>
</dbReference>
<evidence type="ECO:0000256" key="5">
    <source>
        <dbReference type="ARBA" id="ARBA00022801"/>
    </source>
</evidence>
<dbReference type="Gene3D" id="3.30.70.360">
    <property type="match status" value="1"/>
</dbReference>
<gene>
    <name evidence="9" type="ORF">SAMN00017405_1944</name>
</gene>
<comment type="cofactor">
    <cofactor evidence="2">
        <name>Zn(2+)</name>
        <dbReference type="ChEBI" id="CHEBI:29105"/>
    </cofactor>
</comment>
<dbReference type="Proteomes" id="UP000192731">
    <property type="component" value="Unassembled WGS sequence"/>
</dbReference>
<keyword evidence="4" id="KW-0479">Metal-binding</keyword>
<evidence type="ECO:0000313" key="10">
    <source>
        <dbReference type="Proteomes" id="UP000192731"/>
    </source>
</evidence>
<dbReference type="STRING" id="656914.SAMN00017405_1944"/>
<dbReference type="Gene3D" id="3.40.630.10">
    <property type="entry name" value="Zn peptidases"/>
    <property type="match status" value="2"/>
</dbReference>
<dbReference type="RefSeq" id="WP_084053587.1">
    <property type="nucleotide sequence ID" value="NZ_FWWT01000020.1"/>
</dbReference>
<evidence type="ECO:0000256" key="3">
    <source>
        <dbReference type="ARBA" id="ARBA00006247"/>
    </source>
</evidence>
<dbReference type="SUPFAM" id="SSF53187">
    <property type="entry name" value="Zn-dependent exopeptidases"/>
    <property type="match status" value="1"/>
</dbReference>
<dbReference type="InterPro" id="IPR010182">
    <property type="entry name" value="ArgE/DapE"/>
</dbReference>
<organism evidence="9 10">
    <name type="scientific">Desulfonispora thiosulfatigenes DSM 11270</name>
    <dbReference type="NCBI Taxonomy" id="656914"/>
    <lineage>
        <taxon>Bacteria</taxon>
        <taxon>Bacillati</taxon>
        <taxon>Bacillota</taxon>
        <taxon>Clostridia</taxon>
        <taxon>Eubacteriales</taxon>
        <taxon>Peptococcaceae</taxon>
        <taxon>Desulfonispora</taxon>
    </lineage>
</organism>
<dbReference type="Pfam" id="PF07687">
    <property type="entry name" value="M20_dimer"/>
    <property type="match status" value="1"/>
</dbReference>
<dbReference type="InterPro" id="IPR050072">
    <property type="entry name" value="Peptidase_M20A"/>
</dbReference>
<dbReference type="SUPFAM" id="SSF55031">
    <property type="entry name" value="Bacterial exopeptidase dimerisation domain"/>
    <property type="match status" value="1"/>
</dbReference>
<accession>A0A1W1VFY8</accession>
<sequence length="388" mass="42877">MLSIDELEKLINFTEVIEVVQNLIKISSENPPGDEYFVGKYIINYMESAGIKTEIQEISPERFNVISRLKGDGTLPPIIFTGHMDVVPVKEDELARWTVDPYSGTIKDEYVLGRGAITMKGGLGAAMVAMATLARSNLKPAGDIIFLATVDGEDVMRGAKAIINTHYISDAKRIVVCKPTDMNLVTVCKGRTWADIKVLGKSAHASIPGAGINAIDRAIRLIEALSNHKIPHQYHELVGSSFWQVTLIKGGIEAAIIPESCTITVDARLVPGQNPDEIWKYVEGLINYLKIEIPDFEASIHVIDKREPWETNDEEFIAKIEKAHNIMGKKVVKNGYLGTTDATVLRRLGIESVIIGPGQIKYAHKEDEKVSIEQLKDAVKLYLLMMVG</sequence>
<dbReference type="InterPro" id="IPR036264">
    <property type="entry name" value="Bact_exopeptidase_dim_dom"/>
</dbReference>
<comment type="cofactor">
    <cofactor evidence="1">
        <name>Co(2+)</name>
        <dbReference type="ChEBI" id="CHEBI:48828"/>
    </cofactor>
</comment>
<evidence type="ECO:0000256" key="7">
    <source>
        <dbReference type="ARBA" id="ARBA00023285"/>
    </source>
</evidence>
<evidence type="ECO:0000256" key="4">
    <source>
        <dbReference type="ARBA" id="ARBA00022723"/>
    </source>
</evidence>
<dbReference type="InterPro" id="IPR002933">
    <property type="entry name" value="Peptidase_M20"/>
</dbReference>
<evidence type="ECO:0000256" key="1">
    <source>
        <dbReference type="ARBA" id="ARBA00001941"/>
    </source>
</evidence>
<evidence type="ECO:0000256" key="2">
    <source>
        <dbReference type="ARBA" id="ARBA00001947"/>
    </source>
</evidence>